<keyword evidence="1" id="KW-1133">Transmembrane helix</keyword>
<dbReference type="InParanoid" id="A0A6P7GN07"/>
<keyword evidence="1" id="KW-0472">Membrane</keyword>
<dbReference type="AlphaFoldDB" id="A0A6P7GN07"/>
<protein>
    <submittedName>
        <fullName evidence="2">Uncharacterized protein LOC114338767</fullName>
    </submittedName>
</protein>
<proteinExistence type="predicted"/>
<sequence>MIFHKVAKVFMSVRIISIWNKTWITIYTSRLWVVTKLLSQVLSRTYLIVNQTENELFQPVREAALKRVKQQLLEDVASTSKSVLEDNDDKRQCDPNFTNLVQSGPELNQPALPQKRYLNKGIQCKFQRSVTVGLPPLQIHNKDAGTSPIKDLKQYLKIQKVNQEVLYLKIILIVNIVVVMTIGTMKVFLYLVMKMQNNLKACL</sequence>
<reference evidence="2" key="1">
    <citation type="submission" date="2025-08" db="UniProtKB">
        <authorList>
            <consortium name="RefSeq"/>
        </authorList>
    </citation>
    <scope>IDENTIFICATION</scope>
    <source>
        <tissue evidence="2">Whole insect</tissue>
    </source>
</reference>
<evidence type="ECO:0000256" key="1">
    <source>
        <dbReference type="SAM" id="Phobius"/>
    </source>
</evidence>
<evidence type="ECO:0000313" key="2">
    <source>
        <dbReference type="RefSeq" id="XP_028145180.1"/>
    </source>
</evidence>
<accession>A0A6P7GN07</accession>
<gene>
    <name evidence="2" type="primary">LOC114338767</name>
</gene>
<feature type="transmembrane region" description="Helical" evidence="1">
    <location>
        <begin position="166"/>
        <end position="191"/>
    </location>
</feature>
<organism evidence="2">
    <name type="scientific">Diabrotica virgifera virgifera</name>
    <name type="common">western corn rootworm</name>
    <dbReference type="NCBI Taxonomy" id="50390"/>
    <lineage>
        <taxon>Eukaryota</taxon>
        <taxon>Metazoa</taxon>
        <taxon>Ecdysozoa</taxon>
        <taxon>Arthropoda</taxon>
        <taxon>Hexapoda</taxon>
        <taxon>Insecta</taxon>
        <taxon>Pterygota</taxon>
        <taxon>Neoptera</taxon>
        <taxon>Endopterygota</taxon>
        <taxon>Coleoptera</taxon>
        <taxon>Polyphaga</taxon>
        <taxon>Cucujiformia</taxon>
        <taxon>Chrysomeloidea</taxon>
        <taxon>Chrysomelidae</taxon>
        <taxon>Galerucinae</taxon>
        <taxon>Diabroticina</taxon>
        <taxon>Diabroticites</taxon>
        <taxon>Diabrotica</taxon>
    </lineage>
</organism>
<dbReference type="RefSeq" id="XP_028145180.1">
    <property type="nucleotide sequence ID" value="XM_028289379.1"/>
</dbReference>
<name>A0A6P7GN07_DIAVI</name>
<keyword evidence="1" id="KW-0812">Transmembrane</keyword>